<dbReference type="InterPro" id="IPR008226">
    <property type="entry name" value="Mini3_fam"/>
</dbReference>
<keyword evidence="2 4" id="KW-0255">Endonuclease</keyword>
<comment type="subunit">
    <text evidence="4">Homodimer.</text>
</comment>
<sequence length="132" mass="14650">MPDPGQMNPIVLALIGDSVFTFYVRMRLLPSSSHVQVIHTIAAKMVSAVMQAKAMHILEAGLSEKEAAVVHRGRNAKSMVPKSASVSEYRSATALEALCGWLLLTDQEERLERLLEQSFQVISREMRDLSLL</sequence>
<dbReference type="HAMAP" id="MF_01468">
    <property type="entry name" value="RNase_Mini_III"/>
    <property type="match status" value="1"/>
</dbReference>
<dbReference type="GO" id="GO:0019843">
    <property type="term" value="F:rRNA binding"/>
    <property type="evidence" value="ECO:0007669"/>
    <property type="project" value="UniProtKB-UniRule"/>
</dbReference>
<dbReference type="InterPro" id="IPR036389">
    <property type="entry name" value="RNase_III_sf"/>
</dbReference>
<keyword evidence="4" id="KW-0699">rRNA-binding</keyword>
<evidence type="ECO:0000313" key="6">
    <source>
        <dbReference type="EMBL" id="SFE03369.1"/>
    </source>
</evidence>
<name>A0A1I1X7L0_9FIRM</name>
<keyword evidence="4" id="KW-0694">RNA-binding</keyword>
<keyword evidence="4" id="KW-0963">Cytoplasm</keyword>
<proteinExistence type="inferred from homology"/>
<evidence type="ECO:0000256" key="4">
    <source>
        <dbReference type="HAMAP-Rule" id="MF_01468"/>
    </source>
</evidence>
<keyword evidence="7" id="KW-1185">Reference proteome</keyword>
<comment type="similarity">
    <text evidence="4">Belongs to the MrnC RNase family.</text>
</comment>
<dbReference type="EC" id="3.1.26.-" evidence="4"/>
<feature type="domain" description="RNase III" evidence="5">
    <location>
        <begin position="12"/>
        <end position="106"/>
    </location>
</feature>
<accession>A0A1I1X7L0</accession>
<dbReference type="GO" id="GO:0005737">
    <property type="term" value="C:cytoplasm"/>
    <property type="evidence" value="ECO:0007669"/>
    <property type="project" value="UniProtKB-SubCell"/>
</dbReference>
<dbReference type="GO" id="GO:0004525">
    <property type="term" value="F:ribonuclease III activity"/>
    <property type="evidence" value="ECO:0007669"/>
    <property type="project" value="InterPro"/>
</dbReference>
<dbReference type="GO" id="GO:0006364">
    <property type="term" value="P:rRNA processing"/>
    <property type="evidence" value="ECO:0007669"/>
    <property type="project" value="UniProtKB-UniRule"/>
</dbReference>
<comment type="subcellular location">
    <subcellularLocation>
        <location evidence="4">Cytoplasm</location>
    </subcellularLocation>
</comment>
<organism evidence="6 7">
    <name type="scientific">Succiniclasticum ruminis DSM 9236</name>
    <dbReference type="NCBI Taxonomy" id="1123323"/>
    <lineage>
        <taxon>Bacteria</taxon>
        <taxon>Bacillati</taxon>
        <taxon>Bacillota</taxon>
        <taxon>Negativicutes</taxon>
        <taxon>Acidaminococcales</taxon>
        <taxon>Acidaminococcaceae</taxon>
        <taxon>Succiniclasticum</taxon>
    </lineage>
</organism>
<keyword evidence="1 4" id="KW-0540">Nuclease</keyword>
<reference evidence="6 7" key="1">
    <citation type="submission" date="2016-10" db="EMBL/GenBank/DDBJ databases">
        <authorList>
            <person name="de Groot N.N."/>
        </authorList>
    </citation>
    <scope>NUCLEOTIDE SEQUENCE [LARGE SCALE GENOMIC DNA]</scope>
    <source>
        <strain evidence="6 7">DSM 9236</strain>
    </source>
</reference>
<evidence type="ECO:0000313" key="7">
    <source>
        <dbReference type="Proteomes" id="UP000198896"/>
    </source>
</evidence>
<gene>
    <name evidence="4" type="primary">mrnC</name>
    <name evidence="6" type="ORF">SAMN05216245_101105</name>
</gene>
<keyword evidence="3 4" id="KW-0378">Hydrolase</keyword>
<comment type="function">
    <text evidence="4">Involved in correct processing of both the 5' and 3' ends of 23S rRNA precursor. Processes 30S rRNA precursor transcript even in absence of ribonuclease 3 (Rnc); Rnc processes 30S rRNA into smaller rRNA precursors.</text>
</comment>
<comment type="cofactor">
    <cofactor evidence="4">
        <name>Mg(2+)</name>
        <dbReference type="ChEBI" id="CHEBI:18420"/>
    </cofactor>
</comment>
<dbReference type="PANTHER" id="PTHR34276:SF1">
    <property type="entry name" value="MINI-RIBONUCLEASE 3"/>
    <property type="match status" value="1"/>
</dbReference>
<keyword evidence="4" id="KW-0460">Magnesium</keyword>
<protein>
    <recommendedName>
        <fullName evidence="4">Mini-ribonuclease 3</fullName>
        <shortName evidence="4">Mini-3</shortName>
        <shortName evidence="4">Mini-RNase 3</shortName>
        <ecNumber evidence="4">3.1.26.-</ecNumber>
    </recommendedName>
    <alternativeName>
        <fullName evidence="4">Mini-RNase III</fullName>
        <shortName evidence="4">Mini-III</shortName>
    </alternativeName>
</protein>
<dbReference type="Gene3D" id="1.10.1520.10">
    <property type="entry name" value="Ribonuclease III domain"/>
    <property type="match status" value="1"/>
</dbReference>
<dbReference type="Pfam" id="PF00636">
    <property type="entry name" value="Ribonuclease_3"/>
    <property type="match status" value="1"/>
</dbReference>
<evidence type="ECO:0000259" key="5">
    <source>
        <dbReference type="Pfam" id="PF00636"/>
    </source>
</evidence>
<dbReference type="EMBL" id="FONL01000001">
    <property type="protein sequence ID" value="SFE03369.1"/>
    <property type="molecule type" value="Genomic_DNA"/>
</dbReference>
<feature type="active site" evidence="4">
    <location>
        <position position="17"/>
    </location>
</feature>
<keyword evidence="4" id="KW-0690">Ribosome biogenesis</keyword>
<evidence type="ECO:0000256" key="2">
    <source>
        <dbReference type="ARBA" id="ARBA00022759"/>
    </source>
</evidence>
<dbReference type="PANTHER" id="PTHR34276">
    <property type="entry name" value="MINI-RIBONUCLEASE 3"/>
    <property type="match status" value="1"/>
</dbReference>
<dbReference type="Proteomes" id="UP000198896">
    <property type="component" value="Unassembled WGS sequence"/>
</dbReference>
<keyword evidence="4" id="KW-0698">rRNA processing</keyword>
<dbReference type="PIRSF" id="PIRSF005520">
    <property type="entry name" value="UCP005520"/>
    <property type="match status" value="1"/>
</dbReference>
<dbReference type="AlphaFoldDB" id="A0A1I1X7L0"/>
<evidence type="ECO:0000256" key="1">
    <source>
        <dbReference type="ARBA" id="ARBA00022722"/>
    </source>
</evidence>
<dbReference type="InterPro" id="IPR000999">
    <property type="entry name" value="RNase_III_dom"/>
</dbReference>
<dbReference type="STRING" id="1123323.SAMN05216245_101105"/>
<dbReference type="SUPFAM" id="SSF69065">
    <property type="entry name" value="RNase III domain-like"/>
    <property type="match status" value="1"/>
</dbReference>
<evidence type="ECO:0000256" key="3">
    <source>
        <dbReference type="ARBA" id="ARBA00022801"/>
    </source>
</evidence>